<gene>
    <name evidence="1" type="ORF">EFB08_17685</name>
</gene>
<comment type="caution">
    <text evidence="1">The sequence shown here is derived from an EMBL/GenBank/DDBJ whole genome shotgun (WGS) entry which is preliminary data.</text>
</comment>
<evidence type="ECO:0000313" key="1">
    <source>
        <dbReference type="EMBL" id="RNI23380.1"/>
    </source>
</evidence>
<dbReference type="Proteomes" id="UP000272117">
    <property type="component" value="Unassembled WGS sequence"/>
</dbReference>
<reference evidence="1 2" key="1">
    <citation type="submission" date="2018-11" db="EMBL/GenBank/DDBJ databases">
        <title>Rufibacter latericius sp. nov., isolated from water in Baiyang Lake.</title>
        <authorList>
            <person name="Yang Y."/>
        </authorList>
    </citation>
    <scope>NUCLEOTIDE SEQUENCE [LARGE SCALE GENOMIC DNA]</scope>
    <source>
        <strain evidence="1 2">R-22-1c-1</strain>
    </source>
</reference>
<sequence>MIASGMNYDRLSCEIRITRANGDLVRFYQAVEIEVETSMDTLTDNCIVTLPMDNRWVEKDSNGFNQYRMVSGAQPGFFSIGDEIEVYYGYNFNNTLEFQGYITEVEPNSPLRLICQDKSWKLKKNRLMFSKPGPVHLKDILPMLVEGTGVEVHPQTYEQDIIFGGLSVPGKTTAQLLEEWRGMGLISLMKEGKLVIGRSYFSSSAGVYSTSETKGYTPPVLATNDNVIEDDLRIVSIDSSEIAIKAVSMQTRSNKSHSVTLVKDPQTPSKMLVVEVHDERLTRSQNEERQSKITAQVEKRGVFLEDYFIKTHHEINLDKDQLIEAAKAVFPKYLRSGLSGSFTSFGDYPLRVAETICYLDPRSPDKNGEYLVRSLQKSWGAGGIRQRVEIPHKIKNIG</sequence>
<proteinExistence type="predicted"/>
<dbReference type="EMBL" id="RJJD01000015">
    <property type="protein sequence ID" value="RNI23380.1"/>
    <property type="molecule type" value="Genomic_DNA"/>
</dbReference>
<accession>A0A3M9MCT4</accession>
<evidence type="ECO:0000313" key="2">
    <source>
        <dbReference type="Proteomes" id="UP000272117"/>
    </source>
</evidence>
<organism evidence="1 2">
    <name type="scientific">Rufibacter latericius</name>
    <dbReference type="NCBI Taxonomy" id="2487040"/>
    <lineage>
        <taxon>Bacteria</taxon>
        <taxon>Pseudomonadati</taxon>
        <taxon>Bacteroidota</taxon>
        <taxon>Cytophagia</taxon>
        <taxon>Cytophagales</taxon>
        <taxon>Hymenobacteraceae</taxon>
        <taxon>Rufibacter</taxon>
    </lineage>
</organism>
<keyword evidence="2" id="KW-1185">Reference proteome</keyword>
<name>A0A3M9MCT4_9BACT</name>
<protein>
    <submittedName>
        <fullName evidence="1">Uncharacterized protein</fullName>
    </submittedName>
</protein>
<dbReference type="AlphaFoldDB" id="A0A3M9MCT4"/>